<keyword evidence="3" id="KW-1185">Reference proteome</keyword>
<dbReference type="eggNOG" id="COG2835">
    <property type="taxonomic scope" value="Bacteria"/>
</dbReference>
<dbReference type="Pfam" id="PF03966">
    <property type="entry name" value="Trm112p"/>
    <property type="match status" value="1"/>
</dbReference>
<dbReference type="SUPFAM" id="SSF158997">
    <property type="entry name" value="Trm112p-like"/>
    <property type="match status" value="1"/>
</dbReference>
<evidence type="ECO:0000313" key="3">
    <source>
        <dbReference type="Proteomes" id="UP000011864"/>
    </source>
</evidence>
<dbReference type="Proteomes" id="UP000011864">
    <property type="component" value="Chromosome"/>
</dbReference>
<dbReference type="KEGG" id="gps:C427_3185"/>
<dbReference type="PANTHER" id="PTHR33505:SF4">
    <property type="entry name" value="PROTEIN PREY, MITOCHONDRIAL"/>
    <property type="match status" value="1"/>
</dbReference>
<name>K6ZU98_9ALTE</name>
<proteinExistence type="inferred from homology"/>
<dbReference type="PANTHER" id="PTHR33505">
    <property type="entry name" value="ZGC:162634"/>
    <property type="match status" value="1"/>
</dbReference>
<comment type="similarity">
    <text evidence="1">Belongs to the UPF0434 family.</text>
</comment>
<sequence length="69" mass="7954">MAFDKKLLDILACPVCKGKLLYQDKQAQLICKFDRMVYPIRENIPVLLESEAKHVSSEEMELLLKSNQS</sequence>
<accession>K6ZU98</accession>
<dbReference type="STRING" id="1129794.C427_3185"/>
<evidence type="ECO:0000313" key="2">
    <source>
        <dbReference type="EMBL" id="AGH45294.1"/>
    </source>
</evidence>
<dbReference type="PATRIC" id="fig|1129794.4.peg.3168"/>
<dbReference type="GO" id="GO:0005829">
    <property type="term" value="C:cytosol"/>
    <property type="evidence" value="ECO:0007669"/>
    <property type="project" value="TreeGrafter"/>
</dbReference>
<organism evidence="2 3">
    <name type="scientific">Paraglaciecola psychrophila 170</name>
    <dbReference type="NCBI Taxonomy" id="1129794"/>
    <lineage>
        <taxon>Bacteria</taxon>
        <taxon>Pseudomonadati</taxon>
        <taxon>Pseudomonadota</taxon>
        <taxon>Gammaproteobacteria</taxon>
        <taxon>Alteromonadales</taxon>
        <taxon>Alteromonadaceae</taxon>
        <taxon>Paraglaciecola</taxon>
    </lineage>
</organism>
<gene>
    <name evidence="2" type="ORF">C427_3185</name>
</gene>
<dbReference type="Gene3D" id="2.20.25.10">
    <property type="match status" value="1"/>
</dbReference>
<dbReference type="AlphaFoldDB" id="K6ZU98"/>
<evidence type="ECO:0000256" key="1">
    <source>
        <dbReference type="HAMAP-Rule" id="MF_01187"/>
    </source>
</evidence>
<dbReference type="FunFam" id="2.20.25.10:FF:000002">
    <property type="entry name" value="UPF0434 protein YcaR"/>
    <property type="match status" value="1"/>
</dbReference>
<reference evidence="2 3" key="1">
    <citation type="journal article" date="2013" name="Genome Announc.">
        <title>Complete Genome Sequence of Glaciecola psychrophila Strain 170T.</title>
        <authorList>
            <person name="Yin J."/>
            <person name="Chen J."/>
            <person name="Liu G."/>
            <person name="Yu Y."/>
            <person name="Song L."/>
            <person name="Wang X."/>
            <person name="Qu X."/>
        </authorList>
    </citation>
    <scope>NUCLEOTIDE SEQUENCE [LARGE SCALE GENOMIC DNA]</scope>
    <source>
        <strain evidence="2 3">170</strain>
    </source>
</reference>
<dbReference type="EMBL" id="CP003837">
    <property type="protein sequence ID" value="AGH45294.1"/>
    <property type="molecule type" value="Genomic_DNA"/>
</dbReference>
<protein>
    <recommendedName>
        <fullName evidence="1">UPF0434 protein C427_3185</fullName>
    </recommendedName>
</protein>
<dbReference type="HOGENOM" id="CLU_155659_3_1_6"/>
<dbReference type="InterPro" id="IPR005651">
    <property type="entry name" value="Trm112-like"/>
</dbReference>
<dbReference type="HAMAP" id="MF_01187">
    <property type="entry name" value="UPF0434"/>
    <property type="match status" value="1"/>
</dbReference>
<dbReference type="RefSeq" id="WP_007641608.1">
    <property type="nucleotide sequence ID" value="NC_020514.1"/>
</dbReference>
<dbReference type="OrthoDB" id="9812205at2"/>